<dbReference type="SUPFAM" id="SSF88659">
    <property type="entry name" value="Sigma3 and sigma4 domains of RNA polymerase sigma factors"/>
    <property type="match status" value="1"/>
</dbReference>
<dbReference type="InterPro" id="IPR039425">
    <property type="entry name" value="RNA_pol_sigma-70-like"/>
</dbReference>
<keyword evidence="4" id="KW-0804">Transcription</keyword>
<evidence type="ECO:0000313" key="7">
    <source>
        <dbReference type="EMBL" id="MFC4873018.1"/>
    </source>
</evidence>
<keyword evidence="3" id="KW-0731">Sigma factor</keyword>
<comment type="caution">
    <text evidence="7">The sequence shown here is derived from an EMBL/GenBank/DDBJ whole genome shotgun (WGS) entry which is preliminary data.</text>
</comment>
<evidence type="ECO:0000313" key="8">
    <source>
        <dbReference type="Proteomes" id="UP001595818"/>
    </source>
</evidence>
<feature type="domain" description="RNA polymerase sigma factor 70 region 4 type 2" evidence="6">
    <location>
        <begin position="125"/>
        <end position="161"/>
    </location>
</feature>
<keyword evidence="2" id="KW-0805">Transcription regulation</keyword>
<evidence type="ECO:0000256" key="4">
    <source>
        <dbReference type="ARBA" id="ARBA00023163"/>
    </source>
</evidence>
<dbReference type="InterPro" id="IPR013324">
    <property type="entry name" value="RNA_pol_sigma_r3/r4-like"/>
</dbReference>
<organism evidence="7 8">
    <name type="scientific">Negadavirga shengliensis</name>
    <dbReference type="NCBI Taxonomy" id="1389218"/>
    <lineage>
        <taxon>Bacteria</taxon>
        <taxon>Pseudomonadati</taxon>
        <taxon>Bacteroidota</taxon>
        <taxon>Cytophagia</taxon>
        <taxon>Cytophagales</taxon>
        <taxon>Cyclobacteriaceae</taxon>
        <taxon>Negadavirga</taxon>
    </lineage>
</organism>
<evidence type="ECO:0000256" key="1">
    <source>
        <dbReference type="ARBA" id="ARBA00010641"/>
    </source>
</evidence>
<dbReference type="Pfam" id="PF04542">
    <property type="entry name" value="Sigma70_r2"/>
    <property type="match status" value="1"/>
</dbReference>
<dbReference type="InterPro" id="IPR036388">
    <property type="entry name" value="WH-like_DNA-bd_sf"/>
</dbReference>
<evidence type="ECO:0000259" key="5">
    <source>
        <dbReference type="Pfam" id="PF04542"/>
    </source>
</evidence>
<evidence type="ECO:0000259" key="6">
    <source>
        <dbReference type="Pfam" id="PF08281"/>
    </source>
</evidence>
<dbReference type="InterPro" id="IPR014284">
    <property type="entry name" value="RNA_pol_sigma-70_dom"/>
</dbReference>
<protein>
    <submittedName>
        <fullName evidence="7">RNA polymerase sigma factor</fullName>
    </submittedName>
</protein>
<dbReference type="NCBIfam" id="TIGR02937">
    <property type="entry name" value="sigma70-ECF"/>
    <property type="match status" value="1"/>
</dbReference>
<accession>A0ABV9T2S7</accession>
<dbReference type="Gene3D" id="1.10.1740.10">
    <property type="match status" value="1"/>
</dbReference>
<evidence type="ECO:0000256" key="2">
    <source>
        <dbReference type="ARBA" id="ARBA00023015"/>
    </source>
</evidence>
<dbReference type="InterPro" id="IPR013249">
    <property type="entry name" value="RNA_pol_sigma70_r4_t2"/>
</dbReference>
<dbReference type="InterPro" id="IPR013325">
    <property type="entry name" value="RNA_pol_sigma_r2"/>
</dbReference>
<reference evidence="8" key="1">
    <citation type="journal article" date="2019" name="Int. J. Syst. Evol. Microbiol.">
        <title>The Global Catalogue of Microorganisms (GCM) 10K type strain sequencing project: providing services to taxonomists for standard genome sequencing and annotation.</title>
        <authorList>
            <consortium name="The Broad Institute Genomics Platform"/>
            <consortium name="The Broad Institute Genome Sequencing Center for Infectious Disease"/>
            <person name="Wu L."/>
            <person name="Ma J."/>
        </authorList>
    </citation>
    <scope>NUCLEOTIDE SEQUENCE [LARGE SCALE GENOMIC DNA]</scope>
    <source>
        <strain evidence="8">CGMCC 4.7466</strain>
    </source>
</reference>
<dbReference type="SUPFAM" id="SSF88946">
    <property type="entry name" value="Sigma2 domain of RNA polymerase sigma factors"/>
    <property type="match status" value="1"/>
</dbReference>
<evidence type="ECO:0000256" key="3">
    <source>
        <dbReference type="ARBA" id="ARBA00023082"/>
    </source>
</evidence>
<dbReference type="RefSeq" id="WP_377065598.1">
    <property type="nucleotide sequence ID" value="NZ_JBHSJJ010000008.1"/>
</dbReference>
<dbReference type="Gene3D" id="1.10.10.10">
    <property type="entry name" value="Winged helix-like DNA-binding domain superfamily/Winged helix DNA-binding domain"/>
    <property type="match status" value="1"/>
</dbReference>
<keyword evidence="8" id="KW-1185">Reference proteome</keyword>
<dbReference type="PANTHER" id="PTHR43133:SF46">
    <property type="entry name" value="RNA POLYMERASE SIGMA-70 FACTOR ECF SUBFAMILY"/>
    <property type="match status" value="1"/>
</dbReference>
<dbReference type="PANTHER" id="PTHR43133">
    <property type="entry name" value="RNA POLYMERASE ECF-TYPE SIGMA FACTO"/>
    <property type="match status" value="1"/>
</dbReference>
<feature type="domain" description="RNA polymerase sigma-70 region 2" evidence="5">
    <location>
        <begin position="26"/>
        <end position="91"/>
    </location>
</feature>
<proteinExistence type="inferred from homology"/>
<comment type="similarity">
    <text evidence="1">Belongs to the sigma-70 factor family. ECF subfamily.</text>
</comment>
<gene>
    <name evidence="7" type="ORF">ACFPFU_15070</name>
</gene>
<dbReference type="InterPro" id="IPR007627">
    <property type="entry name" value="RNA_pol_sigma70_r2"/>
</dbReference>
<dbReference type="CDD" id="cd06171">
    <property type="entry name" value="Sigma70_r4"/>
    <property type="match status" value="1"/>
</dbReference>
<name>A0ABV9T2S7_9BACT</name>
<sequence>MDFANCSDSELWRLITYGNREVFQHLYETYYDGLYFYGMHITQDEDRVKDTIQDLFVRLWTNKKQIDIRHSMKFYLFSAFRRNLLKQLKKDTLKVDSSVLNNVSQSQNFMDVWMMEEKNQSTALYLQKYINQLSPRHKEIVHLKFFEGLNYSEISSLTGLDQQYLYNIINKVSGLLRAQIDKKKLSEL</sequence>
<dbReference type="EMBL" id="JBHSJJ010000008">
    <property type="protein sequence ID" value="MFC4873018.1"/>
    <property type="molecule type" value="Genomic_DNA"/>
</dbReference>
<dbReference type="Pfam" id="PF08281">
    <property type="entry name" value="Sigma70_r4_2"/>
    <property type="match status" value="1"/>
</dbReference>
<dbReference type="Proteomes" id="UP001595818">
    <property type="component" value="Unassembled WGS sequence"/>
</dbReference>